<keyword evidence="3" id="KW-0067">ATP-binding</keyword>
<feature type="domain" description="CoA-binding" evidence="4">
    <location>
        <begin position="11"/>
        <end position="106"/>
    </location>
</feature>
<dbReference type="KEGG" id="scia:HUG15_20870"/>
<dbReference type="Pfam" id="PF13380">
    <property type="entry name" value="CoA_binding_2"/>
    <property type="match status" value="1"/>
</dbReference>
<dbReference type="SUPFAM" id="SSF51735">
    <property type="entry name" value="NAD(P)-binding Rossmann-fold domains"/>
    <property type="match status" value="1"/>
</dbReference>
<dbReference type="EMBL" id="CP054705">
    <property type="protein sequence ID" value="QQK77787.1"/>
    <property type="molecule type" value="Genomic_DNA"/>
</dbReference>
<dbReference type="SUPFAM" id="SSF52210">
    <property type="entry name" value="Succinyl-CoA synthetase domains"/>
    <property type="match status" value="2"/>
</dbReference>
<accession>A0A7T6Z6W9</accession>
<dbReference type="GO" id="GO:0016874">
    <property type="term" value="F:ligase activity"/>
    <property type="evidence" value="ECO:0007669"/>
    <property type="project" value="UniProtKB-KW"/>
</dbReference>
<name>A0A7T6Z6W9_9BACI</name>
<proteinExistence type="predicted"/>
<reference evidence="5 6" key="1">
    <citation type="submission" date="2020-06" db="EMBL/GenBank/DDBJ databases">
        <title>Genomic analysis of Salicibibacter sp. NKC5-3.</title>
        <authorList>
            <person name="Oh Y.J."/>
        </authorList>
    </citation>
    <scope>NUCLEOTIDE SEQUENCE [LARGE SCALE GENOMIC DNA]</scope>
    <source>
        <strain evidence="5 6">NKC5-3</strain>
    </source>
</reference>
<organism evidence="5 6">
    <name type="scientific">Salicibibacter cibarius</name>
    <dbReference type="NCBI Taxonomy" id="2743000"/>
    <lineage>
        <taxon>Bacteria</taxon>
        <taxon>Bacillati</taxon>
        <taxon>Bacillota</taxon>
        <taxon>Bacilli</taxon>
        <taxon>Bacillales</taxon>
        <taxon>Bacillaceae</taxon>
        <taxon>Salicibibacter</taxon>
    </lineage>
</organism>
<dbReference type="AlphaFoldDB" id="A0A7T6Z6W9"/>
<evidence type="ECO:0000313" key="5">
    <source>
        <dbReference type="EMBL" id="QQK77787.1"/>
    </source>
</evidence>
<evidence type="ECO:0000256" key="1">
    <source>
        <dbReference type="ARBA" id="ARBA00022598"/>
    </source>
</evidence>
<dbReference type="InterPro" id="IPR051538">
    <property type="entry name" value="Acyl-CoA_Synth/Transferase"/>
</dbReference>
<gene>
    <name evidence="5" type="ORF">HUG15_20870</name>
</gene>
<evidence type="ECO:0000256" key="3">
    <source>
        <dbReference type="ARBA" id="ARBA00022840"/>
    </source>
</evidence>
<dbReference type="Gene3D" id="3.40.50.261">
    <property type="entry name" value="Succinyl-CoA synthetase domains"/>
    <property type="match status" value="2"/>
</dbReference>
<sequence length="484" mass="52877">MTNTKEALDAAFKPKSIAIIGASNNMSKLGAADLRKVNDFGYSGNIFPVNPNEEKVQGYKAYKSVLDIPDEVDRAVIILPTKHVLKVVKECAEKGVKVAQIYSAGFGEFGEHGKKIEQDMLSVAKQYGMRIIGPNCIGTYCPSGGITFTDSKNPVKGSIAFVSQSGGIAHDVVSNGDTHDIYYSKVISVGNCIDLDHSDFIEYLLDDSDTKVIGLYVESVKNGKRLAKTLSKVTPNKPVVILKGGRTSAGNKSVSSHTGNLAGDYEVWKALFNQTNTLYVHSMEEMFTALKCLQYLQVNENRNIAMIGNGGGASVLATDVCEELWLDLAQLEESSIDELHQLGVSESNHNINPIDLPARAITANEGQTFTKIMSILANDNNISYILFHINLIPLSNYMNLRETLSNMFKQFDLLDDLNVNVVGVLRTNGDPKLIEEKLNATKSFLSSKGIPVLSTIEQGLFGISMMARHGENEARKEVSYAADY</sequence>
<evidence type="ECO:0000259" key="4">
    <source>
        <dbReference type="SMART" id="SM00881"/>
    </source>
</evidence>
<protein>
    <submittedName>
        <fullName evidence="5">CoA-binding protein</fullName>
    </submittedName>
</protein>
<dbReference type="RefSeq" id="WP_200125459.1">
    <property type="nucleotide sequence ID" value="NZ_CP054705.1"/>
</dbReference>
<dbReference type="InterPro" id="IPR036291">
    <property type="entry name" value="NAD(P)-bd_dom_sf"/>
</dbReference>
<keyword evidence="1" id="KW-0436">Ligase</keyword>
<dbReference type="GO" id="GO:0005524">
    <property type="term" value="F:ATP binding"/>
    <property type="evidence" value="ECO:0007669"/>
    <property type="project" value="UniProtKB-KW"/>
</dbReference>
<keyword evidence="6" id="KW-1185">Reference proteome</keyword>
<dbReference type="InterPro" id="IPR032875">
    <property type="entry name" value="Succ_CoA_lig_flav_dom"/>
</dbReference>
<dbReference type="PANTHER" id="PTHR43334">
    <property type="entry name" value="ACETATE--COA LIGASE [ADP-FORMING]"/>
    <property type="match status" value="1"/>
</dbReference>
<dbReference type="InterPro" id="IPR003781">
    <property type="entry name" value="CoA-bd"/>
</dbReference>
<dbReference type="Pfam" id="PF13607">
    <property type="entry name" value="Succ_CoA_lig"/>
    <property type="match status" value="1"/>
</dbReference>
<dbReference type="Gene3D" id="3.40.50.720">
    <property type="entry name" value="NAD(P)-binding Rossmann-like Domain"/>
    <property type="match status" value="1"/>
</dbReference>
<evidence type="ECO:0000256" key="2">
    <source>
        <dbReference type="ARBA" id="ARBA00022741"/>
    </source>
</evidence>
<dbReference type="InterPro" id="IPR016102">
    <property type="entry name" value="Succinyl-CoA_synth-like"/>
</dbReference>
<dbReference type="Proteomes" id="UP000595823">
    <property type="component" value="Chromosome"/>
</dbReference>
<dbReference type="SMART" id="SM00881">
    <property type="entry name" value="CoA_binding"/>
    <property type="match status" value="1"/>
</dbReference>
<evidence type="ECO:0000313" key="6">
    <source>
        <dbReference type="Proteomes" id="UP000595823"/>
    </source>
</evidence>
<keyword evidence="2" id="KW-0547">Nucleotide-binding</keyword>
<dbReference type="PANTHER" id="PTHR43334:SF2">
    <property type="entry name" value="ACETATE--COA LIGASE [ADP-FORMING]"/>
    <property type="match status" value="1"/>
</dbReference>